<gene>
    <name evidence="1" type="ORF">T4C_6391</name>
</gene>
<sequence length="79" mass="9348">MQILVNKYDAYYSIWSENVILVSVKVQLVRNVNYIQNSILTIVKIFVHFTSHSNTCLPENVFVLLHIGNVEYHYYLKTR</sequence>
<reference evidence="1 2" key="1">
    <citation type="submission" date="2015-01" db="EMBL/GenBank/DDBJ databases">
        <title>Evolution of Trichinella species and genotypes.</title>
        <authorList>
            <person name="Korhonen P.K."/>
            <person name="Edoardo P."/>
            <person name="Giuseppe L.R."/>
            <person name="Gasser R.B."/>
        </authorList>
    </citation>
    <scope>NUCLEOTIDE SEQUENCE [LARGE SCALE GENOMIC DNA]</scope>
    <source>
        <strain evidence="1">ISS176</strain>
    </source>
</reference>
<evidence type="ECO:0000313" key="2">
    <source>
        <dbReference type="Proteomes" id="UP000054826"/>
    </source>
</evidence>
<evidence type="ECO:0000313" key="1">
    <source>
        <dbReference type="EMBL" id="KRZ27859.1"/>
    </source>
</evidence>
<accession>A0A0V1IYP7</accession>
<dbReference type="EMBL" id="JYDV01000161">
    <property type="protein sequence ID" value="KRZ27859.1"/>
    <property type="molecule type" value="Genomic_DNA"/>
</dbReference>
<organism evidence="1 2">
    <name type="scientific">Trichinella pseudospiralis</name>
    <name type="common">Parasitic roundworm</name>
    <dbReference type="NCBI Taxonomy" id="6337"/>
    <lineage>
        <taxon>Eukaryota</taxon>
        <taxon>Metazoa</taxon>
        <taxon>Ecdysozoa</taxon>
        <taxon>Nematoda</taxon>
        <taxon>Enoplea</taxon>
        <taxon>Dorylaimia</taxon>
        <taxon>Trichinellida</taxon>
        <taxon>Trichinellidae</taxon>
        <taxon>Trichinella</taxon>
    </lineage>
</organism>
<comment type="caution">
    <text evidence="1">The sequence shown here is derived from an EMBL/GenBank/DDBJ whole genome shotgun (WGS) entry which is preliminary data.</text>
</comment>
<dbReference type="Proteomes" id="UP000054826">
    <property type="component" value="Unassembled WGS sequence"/>
</dbReference>
<protein>
    <submittedName>
        <fullName evidence="1">Uncharacterized protein</fullName>
    </submittedName>
</protein>
<dbReference type="AlphaFoldDB" id="A0A0V1IYP7"/>
<proteinExistence type="predicted"/>
<name>A0A0V1IYP7_TRIPS</name>